<name>A0A2S1YRE8_9FLAO</name>
<dbReference type="KEGG" id="fcr:HYN56_19800"/>
<dbReference type="AlphaFoldDB" id="A0A2S1YRE8"/>
<evidence type="ECO:0000259" key="1">
    <source>
        <dbReference type="Pfam" id="PF04738"/>
    </source>
</evidence>
<accession>A0A2S1YRE8</accession>
<dbReference type="Proteomes" id="UP000245250">
    <property type="component" value="Chromosome"/>
</dbReference>
<dbReference type="EMBL" id="CP029255">
    <property type="protein sequence ID" value="AWK06348.1"/>
    <property type="molecule type" value="Genomic_DNA"/>
</dbReference>
<sequence>MKNKKHYRVFDRFILRTPFLSLGEIDNLNDKKIKDLCRREDVSEALYIASPDLHQVMLKYINDDALDLPKNLMLSLSKYIIRMGARCTPFGTFSGCAIGDIKESETIIQLGNSSRHKKVTRIDMNYLCSMVNDIEAQKELRKNLLYYPNNSIYKVGNELRYVEYKYINFKRNHFTVSVNNSVYLNKILKSAETGLKMDQLINLIIGKDINIEDAENFINELIDSQILVSNLMPNLTGTDYFEKIRRDLNSTDIALDLFLTDVSSKLKKLDEDIYPGNVAKHLELSEILLEKKGKSSRFLIQKDLKINYIKNSLNSEISDLIYDGIRVLNRMTTFEENKNLTDFKKSFYERYETAEIPLAIALDPELGIGYGHIKNGNIISGLIDDIPVSIPSFIVNSSYLSKNIDDIIIRKYQEVLQKGFHVLEFEDGDLTNLPENWNNLPDTFSVMTNILSSEKDLSSSLIHLEFAGGSSASRLIGRFSYLDSGIDDFISEIYHKEEELNQDKILAEIVHLPESRTGNITHRYSTREYEIPYLAKSELPLENQIGISDLYISVHDNELLLRSKRLNKRIKPILSNAHNYSFNALPIYNFLCDLQNQNTRRSLSFKWPDILAENRYLPRVSYKNMIFSLAEWTLLKQDVFDVENVQKFQKYLNEFNIPGKVLLSTGGDNLLLMNLENILDCEIILETIKSSGFAKLKEFLFDDNKTLVNRGEDKFTNEIIFSFYKNFKANSDVRK</sequence>
<organism evidence="2 3">
    <name type="scientific">Flavobacterium crocinum</name>
    <dbReference type="NCBI Taxonomy" id="2183896"/>
    <lineage>
        <taxon>Bacteria</taxon>
        <taxon>Pseudomonadati</taxon>
        <taxon>Bacteroidota</taxon>
        <taxon>Flavobacteriia</taxon>
        <taxon>Flavobacteriales</taxon>
        <taxon>Flavobacteriaceae</taxon>
        <taxon>Flavobacterium</taxon>
    </lineage>
</organism>
<dbReference type="Pfam" id="PF04738">
    <property type="entry name" value="Lant_dehydr_N"/>
    <property type="match status" value="1"/>
</dbReference>
<keyword evidence="3" id="KW-1185">Reference proteome</keyword>
<gene>
    <name evidence="2" type="ORF">HYN56_19800</name>
</gene>
<evidence type="ECO:0000313" key="2">
    <source>
        <dbReference type="EMBL" id="AWK06348.1"/>
    </source>
</evidence>
<dbReference type="OrthoDB" id="1273722at2"/>
<reference evidence="2 3" key="1">
    <citation type="submission" date="2018-05" db="EMBL/GenBank/DDBJ databases">
        <title>Genome sequencing of Flavobacterium sp. HYN0056.</title>
        <authorList>
            <person name="Yi H."/>
            <person name="Baek C."/>
        </authorList>
    </citation>
    <scope>NUCLEOTIDE SEQUENCE [LARGE SCALE GENOMIC DNA]</scope>
    <source>
        <strain evidence="2 3">HYN0056</strain>
    </source>
</reference>
<dbReference type="InterPro" id="IPR006827">
    <property type="entry name" value="Lant_deHydtase_N"/>
</dbReference>
<evidence type="ECO:0000313" key="3">
    <source>
        <dbReference type="Proteomes" id="UP000245250"/>
    </source>
</evidence>
<dbReference type="RefSeq" id="WP_109193765.1">
    <property type="nucleotide sequence ID" value="NZ_CP029255.1"/>
</dbReference>
<feature type="domain" description="Lantibiotic dehydratase N-terminal" evidence="1">
    <location>
        <begin position="39"/>
        <end position="683"/>
    </location>
</feature>
<protein>
    <recommendedName>
        <fullName evidence="1">Lantibiotic dehydratase N-terminal domain-containing protein</fullName>
    </recommendedName>
</protein>
<proteinExistence type="predicted"/>